<dbReference type="SUPFAM" id="SSF52172">
    <property type="entry name" value="CheY-like"/>
    <property type="match status" value="1"/>
</dbReference>
<evidence type="ECO:0000256" key="1">
    <source>
        <dbReference type="PROSITE-ProRule" id="PRU00169"/>
    </source>
</evidence>
<dbReference type="RefSeq" id="WP_245218574.1">
    <property type="nucleotide sequence ID" value="NZ_JAGGJP010000003.1"/>
</dbReference>
<accession>A0ABW0SA84</accession>
<keyword evidence="1" id="KW-0597">Phosphoprotein</keyword>
<keyword evidence="4" id="KW-1185">Reference proteome</keyword>
<protein>
    <submittedName>
        <fullName evidence="3">Response regulator</fullName>
    </submittedName>
</protein>
<dbReference type="Proteomes" id="UP001596056">
    <property type="component" value="Unassembled WGS sequence"/>
</dbReference>
<evidence type="ECO:0000313" key="4">
    <source>
        <dbReference type="Proteomes" id="UP001596056"/>
    </source>
</evidence>
<evidence type="ECO:0000313" key="3">
    <source>
        <dbReference type="EMBL" id="MFC5565863.1"/>
    </source>
</evidence>
<feature type="modified residue" description="4-aspartylphosphate" evidence="1">
    <location>
        <position position="71"/>
    </location>
</feature>
<comment type="caution">
    <text evidence="3">The sequence shown here is derived from an EMBL/GenBank/DDBJ whole genome shotgun (WGS) entry which is preliminary data.</text>
</comment>
<sequence length="129" mass="13476">MSLHDLLTGMSRNASLRGRRVLVVEDDYVVAQDLCEQLLSCGVEVLGPVACVAGALALLESGLDPHMAVLDIGLGPETVYPVADVLRARGVPFVFATGYDACMVPKAFADVPRAEKPLALAGDPAAAGW</sequence>
<dbReference type="InterPro" id="IPR001789">
    <property type="entry name" value="Sig_transdc_resp-reg_receiver"/>
</dbReference>
<dbReference type="PROSITE" id="PS50110">
    <property type="entry name" value="RESPONSE_REGULATORY"/>
    <property type="match status" value="1"/>
</dbReference>
<evidence type="ECO:0000259" key="2">
    <source>
        <dbReference type="PROSITE" id="PS50110"/>
    </source>
</evidence>
<feature type="domain" description="Response regulatory" evidence="2">
    <location>
        <begin position="20"/>
        <end position="129"/>
    </location>
</feature>
<proteinExistence type="predicted"/>
<gene>
    <name evidence="3" type="ORF">ACFPOC_05440</name>
</gene>
<dbReference type="Gene3D" id="3.40.50.2300">
    <property type="match status" value="1"/>
</dbReference>
<organism evidence="3 4">
    <name type="scientific">Rubellimicrobium aerolatum</name>
    <dbReference type="NCBI Taxonomy" id="490979"/>
    <lineage>
        <taxon>Bacteria</taxon>
        <taxon>Pseudomonadati</taxon>
        <taxon>Pseudomonadota</taxon>
        <taxon>Alphaproteobacteria</taxon>
        <taxon>Rhodobacterales</taxon>
        <taxon>Roseobacteraceae</taxon>
        <taxon>Rubellimicrobium</taxon>
    </lineage>
</organism>
<dbReference type="InterPro" id="IPR011006">
    <property type="entry name" value="CheY-like_superfamily"/>
</dbReference>
<dbReference type="EMBL" id="JBHSNA010000003">
    <property type="protein sequence ID" value="MFC5565863.1"/>
    <property type="molecule type" value="Genomic_DNA"/>
</dbReference>
<reference evidence="4" key="1">
    <citation type="journal article" date="2019" name="Int. J. Syst. Evol. Microbiol.">
        <title>The Global Catalogue of Microorganisms (GCM) 10K type strain sequencing project: providing services to taxonomists for standard genome sequencing and annotation.</title>
        <authorList>
            <consortium name="The Broad Institute Genomics Platform"/>
            <consortium name="The Broad Institute Genome Sequencing Center for Infectious Disease"/>
            <person name="Wu L."/>
            <person name="Ma J."/>
        </authorList>
    </citation>
    <scope>NUCLEOTIDE SEQUENCE [LARGE SCALE GENOMIC DNA]</scope>
    <source>
        <strain evidence="4">KACC 11588</strain>
    </source>
</reference>
<name>A0ABW0SA84_9RHOB</name>